<dbReference type="PANTHER" id="PTHR33741">
    <property type="entry name" value="TRANSMEMBRANE PROTEIN DDB_G0269096-RELATED"/>
    <property type="match status" value="1"/>
</dbReference>
<comment type="caution">
    <text evidence="3">The sequence shown here is derived from an EMBL/GenBank/DDBJ whole genome shotgun (WGS) entry which is preliminary data.</text>
</comment>
<feature type="domain" description="HPP transmembrane region" evidence="2">
    <location>
        <begin position="48"/>
        <end position="197"/>
    </location>
</feature>
<feature type="transmembrane region" description="Helical" evidence="1">
    <location>
        <begin position="116"/>
        <end position="142"/>
    </location>
</feature>
<evidence type="ECO:0000313" key="3">
    <source>
        <dbReference type="EMBL" id="TWJ17051.1"/>
    </source>
</evidence>
<dbReference type="InterPro" id="IPR058581">
    <property type="entry name" value="TM_HPP"/>
</dbReference>
<keyword evidence="1" id="KW-1133">Transmembrane helix</keyword>
<protein>
    <submittedName>
        <fullName evidence="3">HPP family protein</fullName>
    </submittedName>
</protein>
<dbReference type="Pfam" id="PF04982">
    <property type="entry name" value="TM_HPP"/>
    <property type="match status" value="1"/>
</dbReference>
<name>A0A562VGU1_9BACT</name>
<organism evidence="3 4">
    <name type="scientific">Geobacter argillaceus</name>
    <dbReference type="NCBI Taxonomy" id="345631"/>
    <lineage>
        <taxon>Bacteria</taxon>
        <taxon>Pseudomonadati</taxon>
        <taxon>Thermodesulfobacteriota</taxon>
        <taxon>Desulfuromonadia</taxon>
        <taxon>Geobacterales</taxon>
        <taxon>Geobacteraceae</taxon>
        <taxon>Geobacter</taxon>
    </lineage>
</organism>
<evidence type="ECO:0000256" key="1">
    <source>
        <dbReference type="SAM" id="Phobius"/>
    </source>
</evidence>
<proteinExistence type="predicted"/>
<gene>
    <name evidence="3" type="ORF">JN12_03163</name>
</gene>
<sequence length="201" mass="21485">MRNKKVSTQHNQMKRRISILIRRHGGIHKRLTRLPQRCKAPFRGPRPPLSLRYAVWSFLGGTLGILAIFETTALVGRHPLLIGSFGASAVLLFGATESPMAQPRNLVGGHLVSAGVAVLVVALLGSTPLSMAVAVGLAIFVMNLTHTTHPPGGATALIGVQGAAGPGFILVPVLAGALILLTTALFTNNVVYHRRYPKHWF</sequence>
<keyword evidence="1" id="KW-0812">Transmembrane</keyword>
<dbReference type="InterPro" id="IPR007065">
    <property type="entry name" value="HPP"/>
</dbReference>
<keyword evidence="1" id="KW-0472">Membrane</keyword>
<keyword evidence="4" id="KW-1185">Reference proteome</keyword>
<dbReference type="PANTHER" id="PTHR33741:SF5">
    <property type="entry name" value="TRANSMEMBRANE PROTEIN DDB_G0269096-RELATED"/>
    <property type="match status" value="1"/>
</dbReference>
<dbReference type="AlphaFoldDB" id="A0A562VGU1"/>
<feature type="transmembrane region" description="Helical" evidence="1">
    <location>
        <begin position="49"/>
        <end position="69"/>
    </location>
</feature>
<evidence type="ECO:0000259" key="2">
    <source>
        <dbReference type="Pfam" id="PF04982"/>
    </source>
</evidence>
<feature type="transmembrane region" description="Helical" evidence="1">
    <location>
        <begin position="169"/>
        <end position="192"/>
    </location>
</feature>
<dbReference type="EMBL" id="VLLN01000023">
    <property type="protein sequence ID" value="TWJ17051.1"/>
    <property type="molecule type" value="Genomic_DNA"/>
</dbReference>
<accession>A0A562VGU1</accession>
<evidence type="ECO:0000313" key="4">
    <source>
        <dbReference type="Proteomes" id="UP000319449"/>
    </source>
</evidence>
<dbReference type="Proteomes" id="UP000319449">
    <property type="component" value="Unassembled WGS sequence"/>
</dbReference>
<reference evidence="3 4" key="1">
    <citation type="submission" date="2019-07" db="EMBL/GenBank/DDBJ databases">
        <title>Genomic Encyclopedia of Archaeal and Bacterial Type Strains, Phase II (KMG-II): from individual species to whole genera.</title>
        <authorList>
            <person name="Goeker M."/>
        </authorList>
    </citation>
    <scope>NUCLEOTIDE SEQUENCE [LARGE SCALE GENOMIC DNA]</scope>
    <source>
        <strain evidence="3 4">ATCC BAA-1139</strain>
    </source>
</reference>
<feature type="transmembrane region" description="Helical" evidence="1">
    <location>
        <begin position="75"/>
        <end position="95"/>
    </location>
</feature>